<organism evidence="12 13">
    <name type="scientific">Alishewanella maricola</name>
    <dbReference type="NCBI Taxonomy" id="2795740"/>
    <lineage>
        <taxon>Bacteria</taxon>
        <taxon>Pseudomonadati</taxon>
        <taxon>Pseudomonadota</taxon>
        <taxon>Gammaproteobacteria</taxon>
        <taxon>Alteromonadales</taxon>
        <taxon>Alteromonadaceae</taxon>
        <taxon>Alishewanella</taxon>
    </lineage>
</organism>
<feature type="binding site" evidence="10">
    <location>
        <position position="246"/>
    </location>
    <ligand>
        <name>S-adenosyl-L-methionine</name>
        <dbReference type="ChEBI" id="CHEBI:59789"/>
    </ligand>
</feature>
<evidence type="ECO:0000256" key="3">
    <source>
        <dbReference type="ARBA" id="ARBA00022603"/>
    </source>
</evidence>
<comment type="similarity">
    <text evidence="10">Belongs to the class I-like SAM-binding methyltransferase superfamily. RNA M5U methyltransferase family.</text>
</comment>
<gene>
    <name evidence="12" type="primary">rlmC</name>
    <name evidence="12" type="ORF">JAO78_004250</name>
</gene>
<dbReference type="NCBIfam" id="TIGR02085">
    <property type="entry name" value="meth_trns_rumB"/>
    <property type="match status" value="1"/>
</dbReference>
<dbReference type="PROSITE" id="PS51687">
    <property type="entry name" value="SAM_MT_RNA_M5U"/>
    <property type="match status" value="1"/>
</dbReference>
<dbReference type="GO" id="GO:0032259">
    <property type="term" value="P:methylation"/>
    <property type="evidence" value="ECO:0007669"/>
    <property type="project" value="UniProtKB-KW"/>
</dbReference>
<evidence type="ECO:0000313" key="12">
    <source>
        <dbReference type="EMBL" id="MCB5226019.1"/>
    </source>
</evidence>
<reference evidence="12 13" key="1">
    <citation type="submission" date="2021-10" db="EMBL/GenBank/DDBJ databases">
        <title>Alishewanella koreense sp. nov. isolated from seawater of southwestern coast in South Korea and the proposal for the reclassification of Rheinheimera perlucida and Rheinheimera tuosuensis as Arsukibacterium perlucida and Arsukibacterium tuosuensis.</title>
        <authorList>
            <person name="Kim K.H."/>
            <person name="Ruan W."/>
            <person name="Kim K.R."/>
            <person name="Baek J.H."/>
            <person name="Jeon C.O."/>
        </authorList>
    </citation>
    <scope>NUCLEOTIDE SEQUENCE [LARGE SCALE GENOMIC DNA]</scope>
    <source>
        <strain evidence="12 13">16-MA</strain>
    </source>
</reference>
<proteinExistence type="inferred from homology"/>
<evidence type="ECO:0000256" key="8">
    <source>
        <dbReference type="ARBA" id="ARBA00023014"/>
    </source>
</evidence>
<evidence type="ECO:0000256" key="11">
    <source>
        <dbReference type="PROSITE-ProRule" id="PRU10015"/>
    </source>
</evidence>
<keyword evidence="3 10" id="KW-0489">Methyltransferase</keyword>
<evidence type="ECO:0000256" key="1">
    <source>
        <dbReference type="ARBA" id="ARBA00022485"/>
    </source>
</evidence>
<dbReference type="EC" id="2.1.1.189" evidence="9"/>
<dbReference type="InterPro" id="IPR011825">
    <property type="entry name" value="23SrRNA_MeTrfase_RlmC"/>
</dbReference>
<keyword evidence="4 10" id="KW-0808">Transferase</keyword>
<evidence type="ECO:0000256" key="7">
    <source>
        <dbReference type="ARBA" id="ARBA00023004"/>
    </source>
</evidence>
<feature type="binding site" evidence="10">
    <location>
        <position position="319"/>
    </location>
    <ligand>
        <name>S-adenosyl-L-methionine</name>
        <dbReference type="ChEBI" id="CHEBI:59789"/>
    </ligand>
</feature>
<evidence type="ECO:0000256" key="9">
    <source>
        <dbReference type="NCBIfam" id="TIGR02085"/>
    </source>
</evidence>
<keyword evidence="8" id="KW-0411">Iron-sulfur</keyword>
<dbReference type="Pfam" id="PF05958">
    <property type="entry name" value="tRNA_U5-meth_tr"/>
    <property type="match status" value="1"/>
</dbReference>
<dbReference type="PANTHER" id="PTHR11061:SF30">
    <property type="entry name" value="TRNA (URACIL(54)-C(5))-METHYLTRANSFERASE"/>
    <property type="match status" value="1"/>
</dbReference>
<protein>
    <recommendedName>
        <fullName evidence="9">23S rRNA (uracil(747)-C(5))-methyltransferase RlmC</fullName>
        <ecNumber evidence="9">2.1.1.189</ecNumber>
    </recommendedName>
</protein>
<keyword evidence="13" id="KW-1185">Reference proteome</keyword>
<dbReference type="GO" id="GO:0008168">
    <property type="term" value="F:methyltransferase activity"/>
    <property type="evidence" value="ECO:0007669"/>
    <property type="project" value="UniProtKB-KW"/>
</dbReference>
<dbReference type="InterPro" id="IPR029063">
    <property type="entry name" value="SAM-dependent_MTases_sf"/>
</dbReference>
<keyword evidence="2" id="KW-0698">rRNA processing</keyword>
<evidence type="ECO:0000256" key="4">
    <source>
        <dbReference type="ARBA" id="ARBA00022679"/>
    </source>
</evidence>
<sequence length="387" mass="42400">MQCAHFMAGRCQSCQWLAQPYATQLANKQHQLVEVLAAFAPFQLLAPIASSEQGFRYKAKMVVLGTTDAPILGIVNQQNEAVDLADCPLYPEHFADVFAAIKDFIVLAKLQPYQVQQRCGELKFVLLSQSQHSGRFMLRFVLRSKNHLAVIQKYLPRLLAQVPAIAVVSINLQPQPAALLEGAEEIVLTTERLLREQLNQVPLYLSPQSFFQTNPSLAAALYDTAATWAVELQQQGEPFEQIWDLFCGVGGFGLHLASQLTAVTGQQPTLTGIEIAAAAIASAEQAASELGLTQVRFQALDSAAFAHAAAQAPDLLVVNPPRRGLGDALCADITRLQPRFMLYSSCNVHSLAADIAQLKSYRLVKAQLFDLFAHSSHAEVLTLLVRR</sequence>
<dbReference type="RefSeq" id="WP_226750112.1">
    <property type="nucleotide sequence ID" value="NZ_JAEINI020000002.1"/>
</dbReference>
<name>A0ABS8C118_9ALTE</name>
<evidence type="ECO:0000256" key="6">
    <source>
        <dbReference type="ARBA" id="ARBA00022723"/>
    </source>
</evidence>
<dbReference type="EMBL" id="JAEINI020000002">
    <property type="protein sequence ID" value="MCB5226019.1"/>
    <property type="molecule type" value="Genomic_DNA"/>
</dbReference>
<keyword evidence="7" id="KW-0408">Iron</keyword>
<dbReference type="PROSITE" id="PS01230">
    <property type="entry name" value="TRMA_1"/>
    <property type="match status" value="1"/>
</dbReference>
<comment type="caution">
    <text evidence="12">The sequence shown here is derived from an EMBL/GenBank/DDBJ whole genome shotgun (WGS) entry which is preliminary data.</text>
</comment>
<evidence type="ECO:0000256" key="2">
    <source>
        <dbReference type="ARBA" id="ARBA00022552"/>
    </source>
</evidence>
<dbReference type="Proteomes" id="UP000633814">
    <property type="component" value="Unassembled WGS sequence"/>
</dbReference>
<evidence type="ECO:0000313" key="13">
    <source>
        <dbReference type="Proteomes" id="UP000633814"/>
    </source>
</evidence>
<feature type="active site" evidence="11">
    <location>
        <position position="346"/>
    </location>
</feature>
<feature type="active site" description="Nucleophile" evidence="10">
    <location>
        <position position="346"/>
    </location>
</feature>
<dbReference type="SUPFAM" id="SSF53335">
    <property type="entry name" value="S-adenosyl-L-methionine-dependent methyltransferases"/>
    <property type="match status" value="1"/>
</dbReference>
<dbReference type="InterPro" id="IPR010280">
    <property type="entry name" value="U5_MeTrfase_fam"/>
</dbReference>
<evidence type="ECO:0000256" key="5">
    <source>
        <dbReference type="ARBA" id="ARBA00022691"/>
    </source>
</evidence>
<accession>A0ABS8C118</accession>
<dbReference type="PANTHER" id="PTHR11061">
    <property type="entry name" value="RNA M5U METHYLTRANSFERASE"/>
    <property type="match status" value="1"/>
</dbReference>
<dbReference type="Gene3D" id="2.40.50.1070">
    <property type="match status" value="1"/>
</dbReference>
<dbReference type="Gene3D" id="3.40.50.150">
    <property type="entry name" value="Vaccinia Virus protein VP39"/>
    <property type="match status" value="1"/>
</dbReference>
<evidence type="ECO:0000256" key="10">
    <source>
        <dbReference type="PROSITE-ProRule" id="PRU01024"/>
    </source>
</evidence>
<feature type="binding site" evidence="10">
    <location>
        <position position="212"/>
    </location>
    <ligand>
        <name>S-adenosyl-L-methionine</name>
        <dbReference type="ChEBI" id="CHEBI:59789"/>
    </ligand>
</feature>
<keyword evidence="5 10" id="KW-0949">S-adenosyl-L-methionine</keyword>
<dbReference type="InterPro" id="IPR030390">
    <property type="entry name" value="MeTrfase_TrmA_AS"/>
</dbReference>
<feature type="binding site" evidence="10">
    <location>
        <position position="274"/>
    </location>
    <ligand>
        <name>S-adenosyl-L-methionine</name>
        <dbReference type="ChEBI" id="CHEBI:59789"/>
    </ligand>
</feature>
<keyword evidence="6" id="KW-0479">Metal-binding</keyword>
<keyword evidence="1" id="KW-0004">4Fe-4S</keyword>